<evidence type="ECO:0000256" key="3">
    <source>
        <dbReference type="ARBA" id="ARBA00022525"/>
    </source>
</evidence>
<dbReference type="GO" id="GO:0048046">
    <property type="term" value="C:apoplast"/>
    <property type="evidence" value="ECO:0007669"/>
    <property type="project" value="UniProtKB-SubCell"/>
</dbReference>
<dbReference type="Gramene" id="KVI00880">
    <property type="protein sequence ID" value="KVI00880"/>
    <property type="gene ID" value="Ccrd_020860"/>
</dbReference>
<dbReference type="STRING" id="59895.A0A103Y1N3"/>
<dbReference type="GO" id="GO:0009699">
    <property type="term" value="P:phenylpropanoid biosynthetic process"/>
    <property type="evidence" value="ECO:0007669"/>
    <property type="project" value="UniProtKB-ARBA"/>
</dbReference>
<comment type="subcellular location">
    <subcellularLocation>
        <location evidence="4">Secreted</location>
        <location evidence="4">Extracellular space</location>
        <location evidence="4">Apoplast</location>
    </subcellularLocation>
</comment>
<dbReference type="InterPro" id="IPR004265">
    <property type="entry name" value="Dirigent"/>
</dbReference>
<dbReference type="InterPro" id="IPR044859">
    <property type="entry name" value="Allene_oxi_cyc_Dirigent"/>
</dbReference>
<accession>A0A103Y1N3</accession>
<evidence type="ECO:0000313" key="5">
    <source>
        <dbReference type="EMBL" id="KVI00880.1"/>
    </source>
</evidence>
<dbReference type="Pfam" id="PF03018">
    <property type="entry name" value="Dirigent"/>
    <property type="match status" value="1"/>
</dbReference>
<protein>
    <recommendedName>
        <fullName evidence="4">Dirigent protein</fullName>
    </recommendedName>
</protein>
<dbReference type="EMBL" id="LEKV01003188">
    <property type="protein sequence ID" value="KVI00880.1"/>
    <property type="molecule type" value="Genomic_DNA"/>
</dbReference>
<keyword evidence="3 4" id="KW-0964">Secreted</keyword>
<proteinExistence type="inferred from homology"/>
<dbReference type="OrthoDB" id="1864232at2759"/>
<sequence length="184" mass="20052">MASFITFSLFNLYLALIFAALVTANATFSEHFAKTKLTPTARKMTRLHFYFHDITSGKSPTAMAIIRPKTAFGTTVMIDDPLTVDTKPGSKVVGKAQGFYALASQHDLALLMAINFAFTYGKYNGSTLSVMGRNPVLDEVREMPVVGGSGVFRFARGYALASTVRYSLKTGDAVVQYNVTVMHA</sequence>
<dbReference type="PANTHER" id="PTHR21495">
    <property type="entry name" value="NUCLEOPORIN-RELATED"/>
    <property type="match status" value="1"/>
</dbReference>
<feature type="chain" id="PRO_5008191665" description="Dirigent protein" evidence="4">
    <location>
        <begin position="27"/>
        <end position="184"/>
    </location>
</feature>
<comment type="function">
    <text evidence="4">Dirigent proteins impart stereoselectivity on the phenoxy radical-coupling reaction, yielding optically active lignans from two molecules of coniferyl alcohol in the biosynthesis of lignans, flavonolignans, and alkaloids and thus plays a central role in plant secondary metabolism.</text>
</comment>
<evidence type="ECO:0000256" key="2">
    <source>
        <dbReference type="ARBA" id="ARBA00011738"/>
    </source>
</evidence>
<gene>
    <name evidence="5" type="ORF">Ccrd_020860</name>
</gene>
<keyword evidence="6" id="KW-1185">Reference proteome</keyword>
<organism evidence="5 6">
    <name type="scientific">Cynara cardunculus var. scolymus</name>
    <name type="common">Globe artichoke</name>
    <name type="synonym">Cynara scolymus</name>
    <dbReference type="NCBI Taxonomy" id="59895"/>
    <lineage>
        <taxon>Eukaryota</taxon>
        <taxon>Viridiplantae</taxon>
        <taxon>Streptophyta</taxon>
        <taxon>Embryophyta</taxon>
        <taxon>Tracheophyta</taxon>
        <taxon>Spermatophyta</taxon>
        <taxon>Magnoliopsida</taxon>
        <taxon>eudicotyledons</taxon>
        <taxon>Gunneridae</taxon>
        <taxon>Pentapetalae</taxon>
        <taxon>asterids</taxon>
        <taxon>campanulids</taxon>
        <taxon>Asterales</taxon>
        <taxon>Asteraceae</taxon>
        <taxon>Carduoideae</taxon>
        <taxon>Cardueae</taxon>
        <taxon>Carduinae</taxon>
        <taxon>Cynara</taxon>
    </lineage>
</organism>
<evidence type="ECO:0000313" key="6">
    <source>
        <dbReference type="Proteomes" id="UP000243975"/>
    </source>
</evidence>
<comment type="similarity">
    <text evidence="1 4">Belongs to the plant dirigent protein family.</text>
</comment>
<name>A0A103Y1N3_CYNCS</name>
<dbReference type="Gene3D" id="2.40.480.10">
    <property type="entry name" value="Allene oxide cyclase-like"/>
    <property type="match status" value="1"/>
</dbReference>
<keyword evidence="4" id="KW-0732">Signal</keyword>
<keyword evidence="4" id="KW-0052">Apoplast</keyword>
<dbReference type="OMA" id="CITIIDP"/>
<dbReference type="Proteomes" id="UP000243975">
    <property type="component" value="Unassembled WGS sequence"/>
</dbReference>
<reference evidence="5 6" key="1">
    <citation type="journal article" date="2016" name="Sci. Rep.">
        <title>The genome sequence of the outbreeding globe artichoke constructed de novo incorporating a phase-aware low-pass sequencing strategy of F1 progeny.</title>
        <authorList>
            <person name="Scaglione D."/>
            <person name="Reyes-Chin-Wo S."/>
            <person name="Acquadro A."/>
            <person name="Froenicke L."/>
            <person name="Portis E."/>
            <person name="Beitel C."/>
            <person name="Tirone M."/>
            <person name="Mauro R."/>
            <person name="Lo Monaco A."/>
            <person name="Mauromicale G."/>
            <person name="Faccioli P."/>
            <person name="Cattivelli L."/>
            <person name="Rieseberg L."/>
            <person name="Michelmore R."/>
            <person name="Lanteri S."/>
        </authorList>
    </citation>
    <scope>NUCLEOTIDE SEQUENCE [LARGE SCALE GENOMIC DNA]</scope>
    <source>
        <strain evidence="5">2C</strain>
    </source>
</reference>
<comment type="subunit">
    <text evidence="2 4">Homodimer.</text>
</comment>
<comment type="caution">
    <text evidence="5">The sequence shown here is derived from an EMBL/GenBank/DDBJ whole genome shotgun (WGS) entry which is preliminary data.</text>
</comment>
<evidence type="ECO:0000256" key="1">
    <source>
        <dbReference type="ARBA" id="ARBA00010746"/>
    </source>
</evidence>
<evidence type="ECO:0000256" key="4">
    <source>
        <dbReference type="RuleBase" id="RU363099"/>
    </source>
</evidence>
<dbReference type="AlphaFoldDB" id="A0A103Y1N3"/>
<feature type="signal peptide" evidence="4">
    <location>
        <begin position="1"/>
        <end position="26"/>
    </location>
</feature>